<keyword evidence="4 6" id="KW-1133">Transmembrane helix</keyword>
<dbReference type="InterPro" id="IPR027379">
    <property type="entry name" value="CLS_N"/>
</dbReference>
<evidence type="ECO:0000256" key="5">
    <source>
        <dbReference type="ARBA" id="ARBA00023136"/>
    </source>
</evidence>
<comment type="subcellular location">
    <subcellularLocation>
        <location evidence="1">Cell membrane</location>
        <topology evidence="1">Multi-pass membrane protein</topology>
    </subcellularLocation>
</comment>
<proteinExistence type="predicted"/>
<name>A0ABQ3GHY3_9MICC</name>
<keyword evidence="5 6" id="KW-0472">Membrane</keyword>
<dbReference type="RefSeq" id="WP_189349313.1">
    <property type="nucleotide sequence ID" value="NZ_BMXK01000005.1"/>
</dbReference>
<feature type="domain" description="Cardiolipin synthase N-terminal" evidence="7">
    <location>
        <begin position="25"/>
        <end position="69"/>
    </location>
</feature>
<feature type="transmembrane region" description="Helical" evidence="6">
    <location>
        <begin position="16"/>
        <end position="34"/>
    </location>
</feature>
<evidence type="ECO:0000313" key="8">
    <source>
        <dbReference type="EMBL" id="GHD04865.1"/>
    </source>
</evidence>
<evidence type="ECO:0000256" key="4">
    <source>
        <dbReference type="ARBA" id="ARBA00022989"/>
    </source>
</evidence>
<sequence>MITAAVAGTGPQTWEWVASAALLAWLIALVWAMIRIEKTKHRRDAVGTLGWAVVVLCLPVLGAICWFIFDHAATQKEREDTT</sequence>
<evidence type="ECO:0000256" key="1">
    <source>
        <dbReference type="ARBA" id="ARBA00004651"/>
    </source>
</evidence>
<protein>
    <recommendedName>
        <fullName evidence="7">Cardiolipin synthase N-terminal domain-containing protein</fullName>
    </recommendedName>
</protein>
<keyword evidence="3 6" id="KW-0812">Transmembrane</keyword>
<keyword evidence="9" id="KW-1185">Reference proteome</keyword>
<dbReference type="EMBL" id="BMXK01000005">
    <property type="protein sequence ID" value="GHD04865.1"/>
    <property type="molecule type" value="Genomic_DNA"/>
</dbReference>
<organism evidence="8 9">
    <name type="scientific">Zhihengliuella salsuginis</name>
    <dbReference type="NCBI Taxonomy" id="578222"/>
    <lineage>
        <taxon>Bacteria</taxon>
        <taxon>Bacillati</taxon>
        <taxon>Actinomycetota</taxon>
        <taxon>Actinomycetes</taxon>
        <taxon>Micrococcales</taxon>
        <taxon>Micrococcaceae</taxon>
        <taxon>Zhihengliuella</taxon>
    </lineage>
</organism>
<reference evidence="9" key="1">
    <citation type="journal article" date="2019" name="Int. J. Syst. Evol. Microbiol.">
        <title>The Global Catalogue of Microorganisms (GCM) 10K type strain sequencing project: providing services to taxonomists for standard genome sequencing and annotation.</title>
        <authorList>
            <consortium name="The Broad Institute Genomics Platform"/>
            <consortium name="The Broad Institute Genome Sequencing Center for Infectious Disease"/>
            <person name="Wu L."/>
            <person name="Ma J."/>
        </authorList>
    </citation>
    <scope>NUCLEOTIDE SEQUENCE [LARGE SCALE GENOMIC DNA]</scope>
    <source>
        <strain evidence="9">KCTC 19466</strain>
    </source>
</reference>
<evidence type="ECO:0000256" key="2">
    <source>
        <dbReference type="ARBA" id="ARBA00022475"/>
    </source>
</evidence>
<dbReference type="Pfam" id="PF13396">
    <property type="entry name" value="PLDc_N"/>
    <property type="match status" value="1"/>
</dbReference>
<accession>A0ABQ3GHY3</accession>
<comment type="caution">
    <text evidence="8">The sequence shown here is derived from an EMBL/GenBank/DDBJ whole genome shotgun (WGS) entry which is preliminary data.</text>
</comment>
<evidence type="ECO:0000256" key="6">
    <source>
        <dbReference type="SAM" id="Phobius"/>
    </source>
</evidence>
<feature type="transmembrane region" description="Helical" evidence="6">
    <location>
        <begin position="46"/>
        <end position="69"/>
    </location>
</feature>
<dbReference type="Proteomes" id="UP000642819">
    <property type="component" value="Unassembled WGS sequence"/>
</dbReference>
<evidence type="ECO:0000256" key="3">
    <source>
        <dbReference type="ARBA" id="ARBA00022692"/>
    </source>
</evidence>
<gene>
    <name evidence="8" type="ORF">GCM10008096_12780</name>
</gene>
<keyword evidence="2" id="KW-1003">Cell membrane</keyword>
<evidence type="ECO:0000259" key="7">
    <source>
        <dbReference type="Pfam" id="PF13396"/>
    </source>
</evidence>
<evidence type="ECO:0000313" key="9">
    <source>
        <dbReference type="Proteomes" id="UP000642819"/>
    </source>
</evidence>